<comment type="caution">
    <text evidence="5">The sequence shown here is derived from an EMBL/GenBank/DDBJ whole genome shotgun (WGS) entry which is preliminary data.</text>
</comment>
<name>A0ABW6WG43_9ACTN</name>
<evidence type="ECO:0000256" key="3">
    <source>
        <dbReference type="ARBA" id="ARBA00023204"/>
    </source>
</evidence>
<dbReference type="SUPFAM" id="SSF52141">
    <property type="entry name" value="Uracil-DNA glycosylase-like"/>
    <property type="match status" value="1"/>
</dbReference>
<dbReference type="InterPro" id="IPR015637">
    <property type="entry name" value="MUG/TDG"/>
</dbReference>
<dbReference type="EMBL" id="JBIAZU010000004">
    <property type="protein sequence ID" value="MFF5292273.1"/>
    <property type="molecule type" value="Genomic_DNA"/>
</dbReference>
<keyword evidence="6" id="KW-1185">Reference proteome</keyword>
<reference evidence="5 6" key="1">
    <citation type="submission" date="2024-10" db="EMBL/GenBank/DDBJ databases">
        <title>The Natural Products Discovery Center: Release of the First 8490 Sequenced Strains for Exploring Actinobacteria Biosynthetic Diversity.</title>
        <authorList>
            <person name="Kalkreuter E."/>
            <person name="Kautsar S.A."/>
            <person name="Yang D."/>
            <person name="Bader C.D."/>
            <person name="Teijaro C.N."/>
            <person name="Fluegel L."/>
            <person name="Davis C.M."/>
            <person name="Simpson J.R."/>
            <person name="Lauterbach L."/>
            <person name="Steele A.D."/>
            <person name="Gui C."/>
            <person name="Meng S."/>
            <person name="Li G."/>
            <person name="Viehrig K."/>
            <person name="Ye F."/>
            <person name="Su P."/>
            <person name="Kiefer A.F."/>
            <person name="Nichols A."/>
            <person name="Cepeda A.J."/>
            <person name="Yan W."/>
            <person name="Fan B."/>
            <person name="Jiang Y."/>
            <person name="Adhikari A."/>
            <person name="Zheng C.-J."/>
            <person name="Schuster L."/>
            <person name="Cowan T.M."/>
            <person name="Smanski M.J."/>
            <person name="Chevrette M.G."/>
            <person name="De Carvalho L.P.S."/>
            <person name="Shen B."/>
        </authorList>
    </citation>
    <scope>NUCLEOTIDE SEQUENCE [LARGE SCALE GENOMIC DNA]</scope>
    <source>
        <strain evidence="5 6">NPDC000087</strain>
    </source>
</reference>
<dbReference type="PANTHER" id="PTHR12159:SF9">
    <property type="entry name" value="G_T MISMATCH-SPECIFIC THYMINE DNA GLYCOSYLASE"/>
    <property type="match status" value="1"/>
</dbReference>
<dbReference type="SMART" id="SM00986">
    <property type="entry name" value="UDG"/>
    <property type="match status" value="1"/>
</dbReference>
<evidence type="ECO:0000313" key="5">
    <source>
        <dbReference type="EMBL" id="MFF5292273.1"/>
    </source>
</evidence>
<dbReference type="PANTHER" id="PTHR12159">
    <property type="entry name" value="G/T AND G/U MISMATCH-SPECIFIC DNA GLYCOSYLASE"/>
    <property type="match status" value="1"/>
</dbReference>
<dbReference type="EC" id="3.2.2.28" evidence="5"/>
<protein>
    <submittedName>
        <fullName evidence="5">G/U mismatch-specific DNA glycosylase</fullName>
        <ecNumber evidence="5">3.2.2.28</ecNumber>
    </submittedName>
</protein>
<keyword evidence="1" id="KW-0227">DNA damage</keyword>
<dbReference type="CDD" id="cd10028">
    <property type="entry name" value="UDG-F2_TDG_MUG"/>
    <property type="match status" value="1"/>
</dbReference>
<organism evidence="5 6">
    <name type="scientific">Paractinoplanes globisporus</name>
    <dbReference type="NCBI Taxonomy" id="113565"/>
    <lineage>
        <taxon>Bacteria</taxon>
        <taxon>Bacillati</taxon>
        <taxon>Actinomycetota</taxon>
        <taxon>Actinomycetes</taxon>
        <taxon>Micromonosporales</taxon>
        <taxon>Micromonosporaceae</taxon>
        <taxon>Paractinoplanes</taxon>
    </lineage>
</organism>
<dbReference type="RefSeq" id="WP_020510155.1">
    <property type="nucleotide sequence ID" value="NZ_JBIAZU010000004.1"/>
</dbReference>
<dbReference type="Pfam" id="PF03167">
    <property type="entry name" value="UDG"/>
    <property type="match status" value="1"/>
</dbReference>
<proteinExistence type="predicted"/>
<evidence type="ECO:0000313" key="6">
    <source>
        <dbReference type="Proteomes" id="UP001602245"/>
    </source>
</evidence>
<dbReference type="InterPro" id="IPR005122">
    <property type="entry name" value="Uracil-DNA_glycosylase-like"/>
</dbReference>
<gene>
    <name evidence="5" type="primary">mug</name>
    <name evidence="5" type="ORF">ACFY35_22765</name>
</gene>
<dbReference type="Proteomes" id="UP001602245">
    <property type="component" value="Unassembled WGS sequence"/>
</dbReference>
<evidence type="ECO:0000259" key="4">
    <source>
        <dbReference type="SMART" id="SM00986"/>
    </source>
</evidence>
<sequence>MASELPDLRRPTADEVAAAAGRTIPDLLGPGLRVLFSGINPSLYSAATGHHFARPGNRFWPALHRSGFTPRLLHPSEQFGLPAMGLGITNVVARATARADELSPAELIEGGEILAALTARWQPRYLAVLGVTAYRTAFARRTAKIGPQPETVGGVPVWVLPNPSGLNAHFQLDGLAAEFARLREATSVTSHDDQDQRVDGGRR</sequence>
<keyword evidence="5" id="KW-0326">Glycosidase</keyword>
<evidence type="ECO:0000256" key="2">
    <source>
        <dbReference type="ARBA" id="ARBA00022801"/>
    </source>
</evidence>
<dbReference type="InterPro" id="IPR036895">
    <property type="entry name" value="Uracil-DNA_glycosylase-like_sf"/>
</dbReference>
<evidence type="ECO:0000256" key="1">
    <source>
        <dbReference type="ARBA" id="ARBA00022763"/>
    </source>
</evidence>
<dbReference type="Gene3D" id="3.40.470.10">
    <property type="entry name" value="Uracil-DNA glycosylase-like domain"/>
    <property type="match status" value="1"/>
</dbReference>
<dbReference type="NCBIfam" id="NF007570">
    <property type="entry name" value="PRK10201.1"/>
    <property type="match status" value="1"/>
</dbReference>
<feature type="domain" description="Uracil-DNA glycosylase-like" evidence="4">
    <location>
        <begin position="25"/>
        <end position="183"/>
    </location>
</feature>
<dbReference type="SMART" id="SM00987">
    <property type="entry name" value="UreE_C"/>
    <property type="match status" value="1"/>
</dbReference>
<keyword evidence="2 5" id="KW-0378">Hydrolase</keyword>
<dbReference type="GO" id="GO:0016798">
    <property type="term" value="F:hydrolase activity, acting on glycosyl bonds"/>
    <property type="evidence" value="ECO:0007669"/>
    <property type="project" value="UniProtKB-KW"/>
</dbReference>
<keyword evidence="3" id="KW-0234">DNA repair</keyword>
<accession>A0ABW6WG43</accession>